<feature type="compositionally biased region" description="Pro residues" evidence="6">
    <location>
        <begin position="155"/>
        <end position="164"/>
    </location>
</feature>
<reference evidence="9" key="1">
    <citation type="journal article" date="2020" name="G3 (Bethesda)">
        <title>High-Quality Assemblies for Three Invasive Social Wasps from the &lt;i&gt;Vespula&lt;/i&gt; Genus.</title>
        <authorList>
            <person name="Harrop T.W.R."/>
            <person name="Guhlin J."/>
            <person name="McLaughlin G.M."/>
            <person name="Permina E."/>
            <person name="Stockwell P."/>
            <person name="Gilligan J."/>
            <person name="Le Lec M.F."/>
            <person name="Gruber M.A.M."/>
            <person name="Quinn O."/>
            <person name="Lovegrove M."/>
            <person name="Duncan E.J."/>
            <person name="Remnant E.J."/>
            <person name="Van Eeckhoven J."/>
            <person name="Graham B."/>
            <person name="Knapp R.A."/>
            <person name="Langford K.W."/>
            <person name="Kronenberg Z."/>
            <person name="Press M.O."/>
            <person name="Eacker S.M."/>
            <person name="Wilson-Rankin E.E."/>
            <person name="Purcell J."/>
            <person name="Lester P.J."/>
            <person name="Dearden P.K."/>
        </authorList>
    </citation>
    <scope>NUCLEOTIDE SEQUENCE</scope>
    <source>
        <strain evidence="9">Linc-1</strain>
    </source>
</reference>
<protein>
    <recommendedName>
        <fullName evidence="8">BTB domain-containing protein</fullName>
    </recommendedName>
</protein>
<evidence type="ECO:0000256" key="3">
    <source>
        <dbReference type="ARBA" id="ARBA00022723"/>
    </source>
</evidence>
<dbReference type="PANTHER" id="PTHR23110:SF99">
    <property type="entry name" value="BROAD-COMPLEX CORE PROTEIN ISOFORM 6"/>
    <property type="match status" value="1"/>
</dbReference>
<dbReference type="PANTHER" id="PTHR23110">
    <property type="entry name" value="BTB DOMAIN TRANSCRIPTION FACTOR"/>
    <property type="match status" value="1"/>
</dbReference>
<feature type="domain" description="BTB" evidence="8">
    <location>
        <begin position="33"/>
        <end position="98"/>
    </location>
</feature>
<dbReference type="GO" id="GO:0048813">
    <property type="term" value="P:dendrite morphogenesis"/>
    <property type="evidence" value="ECO:0007669"/>
    <property type="project" value="UniProtKB-ARBA"/>
</dbReference>
<comment type="caution">
    <text evidence="9">The sequence shown here is derived from an EMBL/GenBank/DDBJ whole genome shotgun (WGS) entry which is preliminary data.</text>
</comment>
<dbReference type="PROSITE" id="PS50097">
    <property type="entry name" value="BTB"/>
    <property type="match status" value="1"/>
</dbReference>
<dbReference type="GO" id="GO:0061061">
    <property type="term" value="P:muscle structure development"/>
    <property type="evidence" value="ECO:0007669"/>
    <property type="project" value="UniProtKB-ARBA"/>
</dbReference>
<evidence type="ECO:0000256" key="5">
    <source>
        <dbReference type="ARBA" id="ARBA00023242"/>
    </source>
</evidence>
<evidence type="ECO:0000259" key="8">
    <source>
        <dbReference type="PROSITE" id="PS50097"/>
    </source>
</evidence>
<accession>A0A834NJI0</accession>
<keyword evidence="4" id="KW-0677">Repeat</keyword>
<dbReference type="CDD" id="cd18315">
    <property type="entry name" value="BTB_POZ_BAB-like"/>
    <property type="match status" value="1"/>
</dbReference>
<dbReference type="GO" id="GO:0006357">
    <property type="term" value="P:regulation of transcription by RNA polymerase II"/>
    <property type="evidence" value="ECO:0007669"/>
    <property type="project" value="TreeGrafter"/>
</dbReference>
<evidence type="ECO:0000256" key="7">
    <source>
        <dbReference type="SAM" id="Phobius"/>
    </source>
</evidence>
<gene>
    <name evidence="9" type="ORF">HZH68_004545</name>
</gene>
<organism evidence="9 10">
    <name type="scientific">Vespula germanica</name>
    <name type="common">German yellow jacket</name>
    <name type="synonym">Paravespula germanica</name>
    <dbReference type="NCBI Taxonomy" id="30212"/>
    <lineage>
        <taxon>Eukaryota</taxon>
        <taxon>Metazoa</taxon>
        <taxon>Ecdysozoa</taxon>
        <taxon>Arthropoda</taxon>
        <taxon>Hexapoda</taxon>
        <taxon>Insecta</taxon>
        <taxon>Pterygota</taxon>
        <taxon>Neoptera</taxon>
        <taxon>Endopterygota</taxon>
        <taxon>Hymenoptera</taxon>
        <taxon>Apocrita</taxon>
        <taxon>Aculeata</taxon>
        <taxon>Vespoidea</taxon>
        <taxon>Vespidae</taxon>
        <taxon>Vespinae</taxon>
        <taxon>Vespula</taxon>
    </lineage>
</organism>
<evidence type="ECO:0000256" key="2">
    <source>
        <dbReference type="ARBA" id="ARBA00022473"/>
    </source>
</evidence>
<dbReference type="InterPro" id="IPR000210">
    <property type="entry name" value="BTB/POZ_dom"/>
</dbReference>
<keyword evidence="2" id="KW-0217">Developmental protein</keyword>
<dbReference type="EMBL" id="JACSDZ010000003">
    <property type="protein sequence ID" value="KAF7410164.1"/>
    <property type="molecule type" value="Genomic_DNA"/>
</dbReference>
<keyword evidence="7" id="KW-1133">Transmembrane helix</keyword>
<dbReference type="AlphaFoldDB" id="A0A834NJI0"/>
<feature type="transmembrane region" description="Helical" evidence="7">
    <location>
        <begin position="329"/>
        <end position="354"/>
    </location>
</feature>
<dbReference type="SUPFAM" id="SSF54695">
    <property type="entry name" value="POZ domain"/>
    <property type="match status" value="1"/>
</dbReference>
<keyword evidence="3" id="KW-0479">Metal-binding</keyword>
<dbReference type="GO" id="GO:0005634">
    <property type="term" value="C:nucleus"/>
    <property type="evidence" value="ECO:0007669"/>
    <property type="project" value="UniProtKB-SubCell"/>
</dbReference>
<dbReference type="FunFam" id="3.30.710.10:FF:000118">
    <property type="entry name" value="Abrupt, isoform B"/>
    <property type="match status" value="1"/>
</dbReference>
<name>A0A834NJI0_VESGE</name>
<evidence type="ECO:0000256" key="6">
    <source>
        <dbReference type="SAM" id="MobiDB-lite"/>
    </source>
</evidence>
<dbReference type="SMART" id="SM00225">
    <property type="entry name" value="BTB"/>
    <property type="match status" value="1"/>
</dbReference>
<evidence type="ECO:0000256" key="4">
    <source>
        <dbReference type="ARBA" id="ARBA00022737"/>
    </source>
</evidence>
<evidence type="ECO:0000313" key="9">
    <source>
        <dbReference type="EMBL" id="KAF7410164.1"/>
    </source>
</evidence>
<keyword evidence="10" id="KW-1185">Reference proteome</keyword>
<comment type="subcellular location">
    <subcellularLocation>
        <location evidence="1">Nucleus</location>
    </subcellularLocation>
</comment>
<feature type="compositionally biased region" description="Polar residues" evidence="6">
    <location>
        <begin position="173"/>
        <end position="191"/>
    </location>
</feature>
<dbReference type="InterPro" id="IPR011333">
    <property type="entry name" value="SKP1/BTB/POZ_sf"/>
</dbReference>
<proteinExistence type="predicted"/>
<dbReference type="GO" id="GO:0046872">
    <property type="term" value="F:metal ion binding"/>
    <property type="evidence" value="ECO:0007669"/>
    <property type="project" value="UniProtKB-KW"/>
</dbReference>
<keyword evidence="5" id="KW-0539">Nucleus</keyword>
<keyword evidence="7" id="KW-0472">Membrane</keyword>
<dbReference type="GO" id="GO:0007423">
    <property type="term" value="P:sensory organ development"/>
    <property type="evidence" value="ECO:0007669"/>
    <property type="project" value="UniProtKB-ARBA"/>
</dbReference>
<dbReference type="Pfam" id="PF00651">
    <property type="entry name" value="BTB"/>
    <property type="match status" value="1"/>
</dbReference>
<evidence type="ECO:0000313" key="10">
    <source>
        <dbReference type="Proteomes" id="UP000617340"/>
    </source>
</evidence>
<feature type="region of interest" description="Disordered" evidence="6">
    <location>
        <begin position="116"/>
        <end position="191"/>
    </location>
</feature>
<sequence length="355" mass="39582">MTDSQQQFCLRWNNFQANITSQFEALRDDEDFVDVTFACDGRRLQAHKVVLSACSPYFKELFKTNPCKHPIIFMRDVEFEHLQSLLEFMYAGEVNISQAELPTFLRTAESLQIRGLTDSQSSQHNNEKHLKTNNVHASNGRGLISPSLDDERSKTPPPSSPPPLKRLCKRSDSPQISSPIPTVTPCASSTPLSRPLIEPQVQLDCYKDIDIVEPKVELPEYGSDDDCSSKQEVNTLPGGFLSLDGGMEVLPTYPPSYQGTSMEGGMPGPSHGNNELNQEQQGESMIYILFGSASTITNSNNLAITSELYNESRSKEGERNLDRLKWQQIWVVLNRVFAGCCCPVVGGIILILFMV</sequence>
<dbReference type="InterPro" id="IPR051095">
    <property type="entry name" value="Dros_DevTransReg"/>
</dbReference>
<dbReference type="Gene3D" id="3.30.710.10">
    <property type="entry name" value="Potassium Channel Kv1.1, Chain A"/>
    <property type="match status" value="1"/>
</dbReference>
<keyword evidence="7" id="KW-0812">Transmembrane</keyword>
<evidence type="ECO:0000256" key="1">
    <source>
        <dbReference type="ARBA" id="ARBA00004123"/>
    </source>
</evidence>
<dbReference type="Proteomes" id="UP000617340">
    <property type="component" value="Unassembled WGS sequence"/>
</dbReference>
<dbReference type="GO" id="GO:0030707">
    <property type="term" value="P:follicle cell of egg chamber development"/>
    <property type="evidence" value="ECO:0007669"/>
    <property type="project" value="UniProtKB-ARBA"/>
</dbReference>